<feature type="domain" description="HD/PDEase" evidence="15">
    <location>
        <begin position="193"/>
        <end position="318"/>
    </location>
</feature>
<evidence type="ECO:0000256" key="4">
    <source>
        <dbReference type="ARBA" id="ARBA00022679"/>
    </source>
</evidence>
<name>Q8EVP0_MALP2</name>
<dbReference type="CDD" id="cd00077">
    <property type="entry name" value="HDc"/>
    <property type="match status" value="1"/>
</dbReference>
<evidence type="ECO:0000259" key="15">
    <source>
        <dbReference type="SMART" id="SM00471"/>
    </source>
</evidence>
<dbReference type="PANTHER" id="PTHR39321:SF3">
    <property type="entry name" value="PHOSPHOPANTETHEINE ADENYLYLTRANSFERASE"/>
    <property type="match status" value="1"/>
</dbReference>
<keyword evidence="10" id="KW-0408">Iron</keyword>
<keyword evidence="9 14" id="KW-0067">ATP-binding</keyword>
<keyword evidence="6" id="KW-0479">Metal-binding</keyword>
<protein>
    <recommendedName>
        <fullName evidence="14">Probable nicotinate-nucleotide adenylyltransferase</fullName>
        <ecNumber evidence="14">2.7.7.18</ecNumber>
    </recommendedName>
    <alternativeName>
        <fullName evidence="14">Deamido-NAD(+) diphosphorylase</fullName>
    </alternativeName>
    <alternativeName>
        <fullName evidence="14">Deamido-NAD(+) pyrophosphorylase</fullName>
    </alternativeName>
    <alternativeName>
        <fullName evidence="14">Nicotinate mononucleotide adenylyltransferase</fullName>
        <shortName evidence="14">NaMN adenylyltransferase</shortName>
    </alternativeName>
</protein>
<dbReference type="InterPro" id="IPR005249">
    <property type="entry name" value="YqeK"/>
</dbReference>
<evidence type="ECO:0000256" key="9">
    <source>
        <dbReference type="ARBA" id="ARBA00022840"/>
    </source>
</evidence>
<dbReference type="InterPro" id="IPR004821">
    <property type="entry name" value="Cyt_trans-like"/>
</dbReference>
<keyword evidence="8" id="KW-0378">Hydrolase</keyword>
<keyword evidence="5 14" id="KW-0548">Nucleotidyltransferase</keyword>
<dbReference type="EC" id="2.7.7.18" evidence="14"/>
<evidence type="ECO:0000256" key="7">
    <source>
        <dbReference type="ARBA" id="ARBA00022741"/>
    </source>
</evidence>
<dbReference type="SUPFAM" id="SSF52374">
    <property type="entry name" value="Nucleotidylyl transferase"/>
    <property type="match status" value="1"/>
</dbReference>
<dbReference type="NCBIfam" id="TIGR00482">
    <property type="entry name" value="nicotinate (nicotinamide) nucleotide adenylyltransferase"/>
    <property type="match status" value="1"/>
</dbReference>
<comment type="pathway">
    <text evidence="2 14">Cofactor biosynthesis; NAD(+) biosynthesis; deamido-NAD(+) from nicotinate D-ribonucleotide: step 1/1.</text>
</comment>
<dbReference type="Gene3D" id="1.10.3210.10">
    <property type="entry name" value="Hypothetical protein af1432"/>
    <property type="match status" value="1"/>
</dbReference>
<dbReference type="eggNOG" id="COG1713">
    <property type="taxonomic scope" value="Bacteria"/>
</dbReference>
<dbReference type="InterPro" id="IPR006674">
    <property type="entry name" value="HD_domain"/>
</dbReference>
<evidence type="ECO:0000313" key="16">
    <source>
        <dbReference type="EMBL" id="BAC44310.1"/>
    </source>
</evidence>
<dbReference type="GO" id="GO:0004515">
    <property type="term" value="F:nicotinate-nucleotide adenylyltransferase activity"/>
    <property type="evidence" value="ECO:0007669"/>
    <property type="project" value="UniProtKB-UniRule"/>
</dbReference>
<evidence type="ECO:0000256" key="1">
    <source>
        <dbReference type="ARBA" id="ARBA00002324"/>
    </source>
</evidence>
<dbReference type="GO" id="GO:0008803">
    <property type="term" value="F:bis(5'-nucleosyl)-tetraphosphatase (symmetrical) activity"/>
    <property type="evidence" value="ECO:0007669"/>
    <property type="project" value="UniProtKB-EC"/>
</dbReference>
<dbReference type="GO" id="GO:0005524">
    <property type="term" value="F:ATP binding"/>
    <property type="evidence" value="ECO:0007669"/>
    <property type="project" value="UniProtKB-KW"/>
</dbReference>
<evidence type="ECO:0000256" key="13">
    <source>
        <dbReference type="ARBA" id="ARBA00049417"/>
    </source>
</evidence>
<dbReference type="NCBIfam" id="NF005519">
    <property type="entry name" value="PRK07152.1"/>
    <property type="match status" value="1"/>
</dbReference>
<keyword evidence="11 14" id="KW-0520">NAD</keyword>
<keyword evidence="4 14" id="KW-0808">Transferase</keyword>
<dbReference type="AlphaFoldDB" id="Q8EVP0"/>
<dbReference type="SMART" id="SM00471">
    <property type="entry name" value="HDc"/>
    <property type="match status" value="1"/>
</dbReference>
<sequence length="349" mass="41379">MKKIIIFGGTFDPIHKGHIEIAKKAIKKVKADRLFFVPCNQHPDSKDISASKQERLDMINLSIQNMPEFEICEFELNNDQPSFTINTIRYFKEQYSNCLIYLLIGYDQLINFKTWHNYQEILDYVNIISHVRKVNKEELEKVDFPFIKIGNKNIDAASRELKINPNRKYLNDKVINYINENCVYAYDRLKLVMSEYRLNHCIETANIAKEIALKHKLYPLVKKAYVAGYYHDYAKEFDKDKQIKIAKKLKIKKYPSWKVLHGPVATYYMEKYFLIDDYQIITAIKNHTVPQDFSTLTKIIFIADKIAPRDDEAKKIRKDWTKTAFKDIDKCFKDIIDFYEGFYQNNIVK</sequence>
<evidence type="ECO:0000256" key="3">
    <source>
        <dbReference type="ARBA" id="ARBA00022642"/>
    </source>
</evidence>
<dbReference type="GO" id="GO:0009435">
    <property type="term" value="P:NAD+ biosynthetic process"/>
    <property type="evidence" value="ECO:0007669"/>
    <property type="project" value="UniProtKB-UniRule"/>
</dbReference>
<dbReference type="EMBL" id="BA000026">
    <property type="protein sequence ID" value="BAC44310.1"/>
    <property type="molecule type" value="Genomic_DNA"/>
</dbReference>
<accession>Q8EVP0</accession>
<proteinExistence type="inferred from homology"/>
<evidence type="ECO:0000256" key="8">
    <source>
        <dbReference type="ARBA" id="ARBA00022801"/>
    </source>
</evidence>
<evidence type="ECO:0000256" key="11">
    <source>
        <dbReference type="ARBA" id="ARBA00023027"/>
    </source>
</evidence>
<dbReference type="InterPro" id="IPR005248">
    <property type="entry name" value="NadD/NMNAT"/>
</dbReference>
<evidence type="ECO:0000313" key="17">
    <source>
        <dbReference type="Proteomes" id="UP000002522"/>
    </source>
</evidence>
<evidence type="ECO:0000256" key="6">
    <source>
        <dbReference type="ARBA" id="ARBA00022723"/>
    </source>
</evidence>
<dbReference type="Pfam" id="PF01467">
    <property type="entry name" value="CTP_transf_like"/>
    <property type="match status" value="1"/>
</dbReference>
<comment type="function">
    <text evidence="1 14">Catalyzes the reversible adenylation of nicotinate mononucleotide (NaMN) to nicotinic acid adenine dinucleotide (NaAD).</text>
</comment>
<dbReference type="GO" id="GO:0046872">
    <property type="term" value="F:metal ion binding"/>
    <property type="evidence" value="ECO:0007669"/>
    <property type="project" value="UniProtKB-KW"/>
</dbReference>
<keyword evidence="3 14" id="KW-0662">Pyridine nucleotide biosynthesis</keyword>
<keyword evidence="17" id="KW-1185">Reference proteome</keyword>
<dbReference type="InterPro" id="IPR014729">
    <property type="entry name" value="Rossmann-like_a/b/a_fold"/>
</dbReference>
<evidence type="ECO:0000256" key="2">
    <source>
        <dbReference type="ARBA" id="ARBA00005019"/>
    </source>
</evidence>
<gene>
    <name evidence="14" type="primary">nadD</name>
    <name evidence="16" type="ordered locus">MYPE5200</name>
</gene>
<dbReference type="STRING" id="272633.gene:10731637"/>
<comment type="catalytic activity">
    <reaction evidence="13">
        <text>P(1),P(4)-bis(5'-adenosyl) tetraphosphate + H2O = 2 ADP + 2 H(+)</text>
        <dbReference type="Rhea" id="RHEA:24252"/>
        <dbReference type="ChEBI" id="CHEBI:15377"/>
        <dbReference type="ChEBI" id="CHEBI:15378"/>
        <dbReference type="ChEBI" id="CHEBI:58141"/>
        <dbReference type="ChEBI" id="CHEBI:456216"/>
        <dbReference type="EC" id="3.6.1.41"/>
    </reaction>
</comment>
<dbReference type="Pfam" id="PF01966">
    <property type="entry name" value="HD"/>
    <property type="match status" value="1"/>
</dbReference>
<dbReference type="SUPFAM" id="SSF109604">
    <property type="entry name" value="HD-domain/PDEase-like"/>
    <property type="match status" value="1"/>
</dbReference>
<dbReference type="InterPro" id="IPR003607">
    <property type="entry name" value="HD/PDEase_dom"/>
</dbReference>
<organism evidence="16 17">
    <name type="scientific">Malacoplasma penetrans (strain HF-2)</name>
    <name type="common">Mycoplasma penetrans</name>
    <dbReference type="NCBI Taxonomy" id="272633"/>
    <lineage>
        <taxon>Bacteria</taxon>
        <taxon>Bacillati</taxon>
        <taxon>Mycoplasmatota</taxon>
        <taxon>Mycoplasmoidales</taxon>
        <taxon>Mycoplasmoidaceae</taxon>
        <taxon>Malacoplasma</taxon>
    </lineage>
</organism>
<dbReference type="PANTHER" id="PTHR39321">
    <property type="entry name" value="NICOTINATE-NUCLEOTIDE ADENYLYLTRANSFERASE-RELATED"/>
    <property type="match status" value="1"/>
</dbReference>
<reference evidence="16 17" key="1">
    <citation type="journal article" date="2002" name="Nucleic Acids Res.">
        <title>The complete genomic sequence of Mycoplasma penetrans, an intracellular bacterial pathogen in humans.</title>
        <authorList>
            <person name="Sasaki Y."/>
            <person name="Ishikawa J."/>
            <person name="Yamashita A."/>
            <person name="Oshima K."/>
            <person name="Kenri T."/>
            <person name="Furuya K."/>
            <person name="Yoshino C."/>
            <person name="Horino A."/>
            <person name="Shiba T."/>
            <person name="Sasaki T."/>
            <person name="Hattori M."/>
        </authorList>
    </citation>
    <scope>NUCLEOTIDE SEQUENCE [LARGE SCALE GENOMIC DNA]</scope>
    <source>
        <strain evidence="16 17">HF-2</strain>
    </source>
</reference>
<evidence type="ECO:0000256" key="10">
    <source>
        <dbReference type="ARBA" id="ARBA00023004"/>
    </source>
</evidence>
<dbReference type="HOGENOM" id="CLU_050191_0_0_14"/>
<dbReference type="CDD" id="cd02165">
    <property type="entry name" value="NMNAT"/>
    <property type="match status" value="1"/>
</dbReference>
<dbReference type="HAMAP" id="MF_00244">
    <property type="entry name" value="NaMN_adenylyltr"/>
    <property type="match status" value="1"/>
</dbReference>
<evidence type="ECO:0000256" key="12">
    <source>
        <dbReference type="ARBA" id="ARBA00048721"/>
    </source>
</evidence>
<dbReference type="KEGG" id="mpe:MYPE5200"/>
<dbReference type="InParanoid" id="Q8EVP0"/>
<keyword evidence="7 14" id="KW-0547">Nucleotide-binding</keyword>
<dbReference type="UniPathway" id="UPA00253">
    <property type="reaction ID" value="UER00332"/>
</dbReference>
<dbReference type="Gene3D" id="3.40.50.620">
    <property type="entry name" value="HUPs"/>
    <property type="match status" value="1"/>
</dbReference>
<dbReference type="eggNOG" id="COG1057">
    <property type="taxonomic scope" value="Bacteria"/>
</dbReference>
<dbReference type="Proteomes" id="UP000002522">
    <property type="component" value="Chromosome"/>
</dbReference>
<comment type="catalytic activity">
    <reaction evidence="12 14">
        <text>nicotinate beta-D-ribonucleotide + ATP + H(+) = deamido-NAD(+) + diphosphate</text>
        <dbReference type="Rhea" id="RHEA:22860"/>
        <dbReference type="ChEBI" id="CHEBI:15378"/>
        <dbReference type="ChEBI" id="CHEBI:30616"/>
        <dbReference type="ChEBI" id="CHEBI:33019"/>
        <dbReference type="ChEBI" id="CHEBI:57502"/>
        <dbReference type="ChEBI" id="CHEBI:58437"/>
        <dbReference type="EC" id="2.7.7.18"/>
    </reaction>
</comment>
<dbReference type="FunCoup" id="Q8EVP0">
    <property type="interactions" value="194"/>
</dbReference>
<dbReference type="RefSeq" id="WP_011077344.1">
    <property type="nucleotide sequence ID" value="NC_004432.1"/>
</dbReference>
<comment type="similarity">
    <text evidence="14">Belongs to the NadD family.</text>
</comment>
<evidence type="ECO:0000256" key="14">
    <source>
        <dbReference type="HAMAP-Rule" id="MF_00244"/>
    </source>
</evidence>
<evidence type="ECO:0000256" key="5">
    <source>
        <dbReference type="ARBA" id="ARBA00022695"/>
    </source>
</evidence>
<dbReference type="NCBIfam" id="TIGR00125">
    <property type="entry name" value="cyt_tran_rel"/>
    <property type="match status" value="1"/>
</dbReference>
<dbReference type="NCBIfam" id="TIGR00488">
    <property type="entry name" value="bis(5'-nucleosyl)-tetraphosphatase (symmetrical) YqeK"/>
    <property type="match status" value="1"/>
</dbReference>